<name>A0A9D1W9D4_9SPHI</name>
<dbReference type="Gene3D" id="1.20.120.330">
    <property type="entry name" value="Nucleotidyltransferases domain 2"/>
    <property type="match status" value="1"/>
</dbReference>
<reference evidence="1" key="2">
    <citation type="submission" date="2021-04" db="EMBL/GenBank/DDBJ databases">
        <authorList>
            <person name="Gilroy R."/>
        </authorList>
    </citation>
    <scope>NUCLEOTIDE SEQUENCE</scope>
    <source>
        <strain evidence="1">1719</strain>
    </source>
</reference>
<evidence type="ECO:0000313" key="1">
    <source>
        <dbReference type="EMBL" id="HIX54814.1"/>
    </source>
</evidence>
<proteinExistence type="predicted"/>
<reference evidence="1" key="1">
    <citation type="journal article" date="2021" name="PeerJ">
        <title>Extensive microbial diversity within the chicken gut microbiome revealed by metagenomics and culture.</title>
        <authorList>
            <person name="Gilroy R."/>
            <person name="Ravi A."/>
            <person name="Getino M."/>
            <person name="Pursley I."/>
            <person name="Horton D.L."/>
            <person name="Alikhan N.F."/>
            <person name="Baker D."/>
            <person name="Gharbi K."/>
            <person name="Hall N."/>
            <person name="Watson M."/>
            <person name="Adriaenssens E.M."/>
            <person name="Foster-Nyarko E."/>
            <person name="Jarju S."/>
            <person name="Secka A."/>
            <person name="Antonio M."/>
            <person name="Oren A."/>
            <person name="Chaudhuri R.R."/>
            <person name="La Ragione R."/>
            <person name="Hildebrand F."/>
            <person name="Pallen M.J."/>
        </authorList>
    </citation>
    <scope>NUCLEOTIDE SEQUENCE</scope>
    <source>
        <strain evidence="1">1719</strain>
    </source>
</reference>
<evidence type="ECO:0008006" key="3">
    <source>
        <dbReference type="Google" id="ProtNLM"/>
    </source>
</evidence>
<dbReference type="Proteomes" id="UP000824156">
    <property type="component" value="Unassembled WGS sequence"/>
</dbReference>
<comment type="caution">
    <text evidence="1">The sequence shown here is derived from an EMBL/GenBank/DDBJ whole genome shotgun (WGS) entry which is preliminary data.</text>
</comment>
<accession>A0A9D1W9D4</accession>
<evidence type="ECO:0000313" key="2">
    <source>
        <dbReference type="Proteomes" id="UP000824156"/>
    </source>
</evidence>
<gene>
    <name evidence="1" type="ORF">H9853_07290</name>
</gene>
<dbReference type="EMBL" id="DXEZ01000204">
    <property type="protein sequence ID" value="HIX54814.1"/>
    <property type="molecule type" value="Genomic_DNA"/>
</dbReference>
<sequence length="277" mass="33569">MPVPYESKIFKQLTRITERLLSLAMIDQLYYSQRNFNGLAIQELLVLIPRGKHHHIAEVRPIIQMVMYEFPNINHHVFYTDEVRQNLFLGSGAFISRCHVNHLIYINPHSSPIMSNIKDLHIHIDRATDRLKQELEKINSFKQGYEFYFKRRDMQLCAFMLHQTFELLYRMTQVVFLGRCKISHHLHYHHKQLIHYLPQLRTIFDLNHDYDMYLLELLNSSYLSVRYENNYDIRREDLECLIYKCQQIEELLKESCYEMLRHYKTQQISKELTEDVQ</sequence>
<dbReference type="AlphaFoldDB" id="A0A9D1W9D4"/>
<protein>
    <recommendedName>
        <fullName evidence="3">HEPN domain-containing protein</fullName>
    </recommendedName>
</protein>
<organism evidence="1 2">
    <name type="scientific">Candidatus Sphingobacterium stercoripullorum</name>
    <dbReference type="NCBI Taxonomy" id="2838759"/>
    <lineage>
        <taxon>Bacteria</taxon>
        <taxon>Pseudomonadati</taxon>
        <taxon>Bacteroidota</taxon>
        <taxon>Sphingobacteriia</taxon>
        <taxon>Sphingobacteriales</taxon>
        <taxon>Sphingobacteriaceae</taxon>
        <taxon>Sphingobacterium</taxon>
    </lineage>
</organism>